<dbReference type="Gene3D" id="4.10.240.10">
    <property type="entry name" value="Zn(2)-C6 fungal-type DNA-binding domain"/>
    <property type="match status" value="1"/>
</dbReference>
<dbReference type="Pfam" id="PF00172">
    <property type="entry name" value="Zn_clus"/>
    <property type="match status" value="1"/>
</dbReference>
<accession>W6MPH4</accession>
<dbReference type="PROSITE" id="PS50048">
    <property type="entry name" value="ZN2_CY6_FUNGAL_2"/>
    <property type="match status" value="1"/>
</dbReference>
<dbReference type="SMART" id="SM00906">
    <property type="entry name" value="Fungal_trans"/>
    <property type="match status" value="1"/>
</dbReference>
<dbReference type="CDD" id="cd12148">
    <property type="entry name" value="fungal_TF_MHR"/>
    <property type="match status" value="1"/>
</dbReference>
<dbReference type="PANTHER" id="PTHR46910:SF37">
    <property type="entry name" value="ZN(II)2CYS6 TRANSCRIPTION FACTOR (EUROFUNG)"/>
    <property type="match status" value="1"/>
</dbReference>
<evidence type="ECO:0000256" key="4">
    <source>
        <dbReference type="ARBA" id="ARBA00023125"/>
    </source>
</evidence>
<dbReference type="CDD" id="cd00067">
    <property type="entry name" value="GAL4"/>
    <property type="match status" value="1"/>
</dbReference>
<keyword evidence="3" id="KW-0805">Transcription regulation</keyword>
<proteinExistence type="predicted"/>
<feature type="compositionally biased region" description="Basic residues" evidence="7">
    <location>
        <begin position="55"/>
        <end position="65"/>
    </location>
</feature>
<dbReference type="PROSITE" id="PS00463">
    <property type="entry name" value="ZN2_CY6_FUNGAL_1"/>
    <property type="match status" value="1"/>
</dbReference>
<feature type="region of interest" description="Disordered" evidence="7">
    <location>
        <begin position="102"/>
        <end position="171"/>
    </location>
</feature>
<feature type="region of interest" description="Disordered" evidence="7">
    <location>
        <begin position="55"/>
        <end position="75"/>
    </location>
</feature>
<dbReference type="OrthoDB" id="2123952at2759"/>
<dbReference type="STRING" id="1382522.W6MPH4"/>
<dbReference type="PANTHER" id="PTHR46910">
    <property type="entry name" value="TRANSCRIPTION FACTOR PDR1"/>
    <property type="match status" value="1"/>
</dbReference>
<dbReference type="InterPro" id="IPR050987">
    <property type="entry name" value="AtrR-like"/>
</dbReference>
<sequence>MAHVNQAEEPVYGKRARTAKACDYCRKKKIKCDGTSPCSNCTSYETECSYTYVTKKRTTKRKRPNTSKNKNVQELEKRLGKMESLIEQLVFKISAEDVGKLRHKHVRSTSEESITTADEEEEEDGTDVDTSHDGDAEDEDDGEDEEEEAEEHEESLQNGHQSDQSGLNSVSAKKEPFKDRFDAVLAALPTPPTDGKKVSRANQGTLKQHYVARHSSFSVFSEQGIDWVASRLQDKTAMYPLHVLMRKARRVEDQSSALFIEPIESSKLSPLPPKDLTAYLLKYIIQNSCGRFFNLDVDQVVAVFGRLNNFREGKIRDPHFSYSELFLMNMTTTVILALHHGTVVFNSVPTEEIPEEFTQENISEAENKYLINSLYYFQRVSLVNDGLLGIQCILLLATYADSALLSKSATTILTVAIKQAQELGLHRAETLIGLPEREKENRIRLFWWCFTLDRDMGLKFGSPLMIRDSDISCPGMKAYSRFWSYNYPPSLEYYKGGINRRETMRDEICAQLTKAVFEDSSWNFVEDFILHDLSTITGKVYEHLYSGSVLIGKSSQEIHETIISLLKDLENWRMLVPETLRPGSRSLVQKLNDSVNGSDAFRLLRVLFIHFRYYSLKILITRIVFNSDWPGTAKHQNLRSEIAATCLDASRTILALSDAIGTRFSCFSNWILFYPFTAFLCLFGNCIQNASENYVLGDVTQMIKVARGFFVFEGERTLRSKWGLVEIIVRNLLFIVITAVEEARGRKGMFDVGDYLDEVKSIAEDEKKRSCKSKSQPIKRNVSSSNIDYSNFEGRMAGDLEMPDQASEKRRHRSRSNLCHFPSISAPSIEHVITASGGAEAYSTPQFGNTALSASDIAVVTAAETMPGAFGSHINSNNSPNTNGSESNVSDFSMNNLMTHDLTYSYSNLFNLAEYFLDFEAGGGGPGVFTPTDGNLGTDMQTNLSLAGDQNDSFVDF</sequence>
<dbReference type="EMBL" id="HG793129">
    <property type="protein sequence ID" value="CDK28604.1"/>
    <property type="molecule type" value="Genomic_DNA"/>
</dbReference>
<dbReference type="GO" id="GO:0008270">
    <property type="term" value="F:zinc ion binding"/>
    <property type="evidence" value="ECO:0007669"/>
    <property type="project" value="InterPro"/>
</dbReference>
<dbReference type="InterPro" id="IPR036864">
    <property type="entry name" value="Zn2-C6_fun-type_DNA-bd_sf"/>
</dbReference>
<dbReference type="RefSeq" id="XP_022460594.1">
    <property type="nucleotide sequence ID" value="XM_022601337.1"/>
</dbReference>
<feature type="compositionally biased region" description="Acidic residues" evidence="7">
    <location>
        <begin position="135"/>
        <end position="153"/>
    </location>
</feature>
<dbReference type="AlphaFoldDB" id="W6MPH4"/>
<evidence type="ECO:0000313" key="10">
    <source>
        <dbReference type="Proteomes" id="UP000019384"/>
    </source>
</evidence>
<organism evidence="9 10">
    <name type="scientific">Kuraishia capsulata CBS 1993</name>
    <dbReference type="NCBI Taxonomy" id="1382522"/>
    <lineage>
        <taxon>Eukaryota</taxon>
        <taxon>Fungi</taxon>
        <taxon>Dikarya</taxon>
        <taxon>Ascomycota</taxon>
        <taxon>Saccharomycotina</taxon>
        <taxon>Pichiomycetes</taxon>
        <taxon>Pichiales</taxon>
        <taxon>Pichiaceae</taxon>
        <taxon>Kuraishia</taxon>
    </lineage>
</organism>
<keyword evidence="6" id="KW-0539">Nucleus</keyword>
<keyword evidence="2" id="KW-0479">Metal-binding</keyword>
<reference evidence="9" key="2">
    <citation type="submission" date="2014-02" db="EMBL/GenBank/DDBJ databases">
        <title>Complete DNA sequence of /Kuraishia capsulata/ illustrates novel genomic features among budding yeasts (/Saccharomycotina/).</title>
        <authorList>
            <person name="Morales L."/>
            <person name="Noel B."/>
            <person name="Porcel B."/>
            <person name="Marcet-Houben M."/>
            <person name="Hullo M-F."/>
            <person name="Sacerdot C."/>
            <person name="Tekaia F."/>
            <person name="Leh-Louis V."/>
            <person name="Despons L."/>
            <person name="Khanna V."/>
            <person name="Aury J-M."/>
            <person name="Barbe V."/>
            <person name="Couloux A."/>
            <person name="Labadie K."/>
            <person name="Pelletier E."/>
            <person name="Souciet J-L."/>
            <person name="Boekhout T."/>
            <person name="Gabaldon T."/>
            <person name="Wincker P."/>
            <person name="Dujon B."/>
        </authorList>
    </citation>
    <scope>NUCLEOTIDE SEQUENCE</scope>
    <source>
        <strain evidence="9">CBS 1993</strain>
    </source>
</reference>
<evidence type="ECO:0000256" key="3">
    <source>
        <dbReference type="ARBA" id="ARBA00023015"/>
    </source>
</evidence>
<dbReference type="GO" id="GO:0006351">
    <property type="term" value="P:DNA-templated transcription"/>
    <property type="evidence" value="ECO:0007669"/>
    <property type="project" value="InterPro"/>
</dbReference>
<evidence type="ECO:0000256" key="5">
    <source>
        <dbReference type="ARBA" id="ARBA00023163"/>
    </source>
</evidence>
<gene>
    <name evidence="9" type="ORF">KUCA_T00004588001</name>
</gene>
<evidence type="ECO:0000259" key="8">
    <source>
        <dbReference type="PROSITE" id="PS50048"/>
    </source>
</evidence>
<name>W6MPH4_9ASCO</name>
<evidence type="ECO:0000256" key="1">
    <source>
        <dbReference type="ARBA" id="ARBA00004123"/>
    </source>
</evidence>
<dbReference type="Proteomes" id="UP000019384">
    <property type="component" value="Unassembled WGS sequence"/>
</dbReference>
<dbReference type="HOGENOM" id="CLU_013659_0_0_1"/>
<keyword evidence="5" id="KW-0804">Transcription</keyword>
<dbReference type="GO" id="GO:0000981">
    <property type="term" value="F:DNA-binding transcription factor activity, RNA polymerase II-specific"/>
    <property type="evidence" value="ECO:0007669"/>
    <property type="project" value="InterPro"/>
</dbReference>
<dbReference type="GO" id="GO:0005634">
    <property type="term" value="C:nucleus"/>
    <property type="evidence" value="ECO:0007669"/>
    <property type="project" value="UniProtKB-SubCell"/>
</dbReference>
<feature type="domain" description="Zn(2)-C6 fungal-type" evidence="8">
    <location>
        <begin position="21"/>
        <end position="50"/>
    </location>
</feature>
<dbReference type="SUPFAM" id="SSF57701">
    <property type="entry name" value="Zn2/Cys6 DNA-binding domain"/>
    <property type="match status" value="1"/>
</dbReference>
<dbReference type="Pfam" id="PF04082">
    <property type="entry name" value="Fungal_trans"/>
    <property type="match status" value="1"/>
</dbReference>
<evidence type="ECO:0000256" key="7">
    <source>
        <dbReference type="SAM" id="MobiDB-lite"/>
    </source>
</evidence>
<keyword evidence="10" id="KW-1185">Reference proteome</keyword>
<keyword evidence="4" id="KW-0238">DNA-binding</keyword>
<feature type="compositionally biased region" description="Acidic residues" evidence="7">
    <location>
        <begin position="117"/>
        <end position="127"/>
    </location>
</feature>
<dbReference type="SMART" id="SM00066">
    <property type="entry name" value="GAL4"/>
    <property type="match status" value="1"/>
</dbReference>
<evidence type="ECO:0000256" key="2">
    <source>
        <dbReference type="ARBA" id="ARBA00022723"/>
    </source>
</evidence>
<feature type="compositionally biased region" description="Polar residues" evidence="7">
    <location>
        <begin position="156"/>
        <end position="171"/>
    </location>
</feature>
<dbReference type="GO" id="GO:0003677">
    <property type="term" value="F:DNA binding"/>
    <property type="evidence" value="ECO:0007669"/>
    <property type="project" value="UniProtKB-KW"/>
</dbReference>
<dbReference type="InterPro" id="IPR001138">
    <property type="entry name" value="Zn2Cys6_DnaBD"/>
</dbReference>
<dbReference type="InterPro" id="IPR007219">
    <property type="entry name" value="XnlR_reg_dom"/>
</dbReference>
<dbReference type="GeneID" id="34521982"/>
<reference evidence="9" key="1">
    <citation type="submission" date="2013-12" db="EMBL/GenBank/DDBJ databases">
        <authorList>
            <person name="Genoscope - CEA"/>
        </authorList>
    </citation>
    <scope>NUCLEOTIDE SEQUENCE</scope>
    <source>
        <strain evidence="9">CBS 1993</strain>
    </source>
</reference>
<comment type="subcellular location">
    <subcellularLocation>
        <location evidence="1">Nucleus</location>
    </subcellularLocation>
</comment>
<evidence type="ECO:0000313" key="9">
    <source>
        <dbReference type="EMBL" id="CDK28604.1"/>
    </source>
</evidence>
<protein>
    <recommendedName>
        <fullName evidence="8">Zn(2)-C6 fungal-type domain-containing protein</fullName>
    </recommendedName>
</protein>
<evidence type="ECO:0000256" key="6">
    <source>
        <dbReference type="ARBA" id="ARBA00023242"/>
    </source>
</evidence>